<dbReference type="PANTHER" id="PTHR11727:SF17">
    <property type="entry name" value="DIMETHYLADENOSINE TRANSFERASE 1, MITOCHONDRIAL"/>
    <property type="match status" value="1"/>
</dbReference>
<evidence type="ECO:0000256" key="3">
    <source>
        <dbReference type="ARBA" id="ARBA00022691"/>
    </source>
</evidence>
<dbReference type="Gene3D" id="3.40.50.150">
    <property type="entry name" value="Vaccinia Virus protein VP39"/>
    <property type="match status" value="1"/>
</dbReference>
<dbReference type="InterPro" id="IPR029063">
    <property type="entry name" value="SAM-dependent_MTases_sf"/>
</dbReference>
<evidence type="ECO:0008006" key="6">
    <source>
        <dbReference type="Google" id="ProtNLM"/>
    </source>
</evidence>
<dbReference type="InterPro" id="IPR001737">
    <property type="entry name" value="KsgA/Erm"/>
</dbReference>
<sequence>MWTRNITRVVQVRSSSKIASSPFFKKGEEHNFDRTTSAEEQFVLQKKAIRFERFKDAAFPEKEYEIYSRGGEKSPLATKNKPNWKKYKNWTEAAEDVVFRNLPANVSQHDIMRHHGVKHRKHLNTRYISPYMENSLKKPPEPLISSVFVSNAFPSKYIRDKHVIELYPGFGLLSLRFLRKEPLSYTFVEPDKRVVKSLLNIAQSSRDNGVGVRVLRTEPLDHRLDQLHFAKQRRGLVSNADWESEPDTVVISNTPFWATNMLLLRLVDDVWNREGLFRAGRVPIFMNFHLPVGCDLLGKTSFYGKLVDNFFECKEIQPVYGSFYTPKMAEGTIWIQLTPRKHFLLEESPEEIGKIIDVIFSSYKDKKSINHPMARTKERIAQRLQNLQELVTPELKTDEFYGEEYHLLDEERKSEIMEEIAIQILNEAEISPGKSLATLNFKDIKKLLEVLKNYKRHENLLEDDHTSSSEKEFVSLSLKFLAEVTKSSEDGKLNQKAIKRLTKLVKMGQAQESKRKIMEHFKSNLEKKEGVPTDLEKKLDLMAITKDDEKLDEIIKDFIDSGGMSLLGDEDFKEDSISTLTMHNWEHGENRSLKQAHRMMKEKYKTRFLTSKPQKRGFKRNKESLAKRY</sequence>
<keyword evidence="2" id="KW-0808">Transferase</keyword>
<dbReference type="GO" id="GO:0003723">
    <property type="term" value="F:RNA binding"/>
    <property type="evidence" value="ECO:0007669"/>
    <property type="project" value="UniProtKB-KW"/>
</dbReference>
<accession>E4YRV7</accession>
<keyword evidence="1" id="KW-0489">Methyltransferase</keyword>
<organism evidence="5">
    <name type="scientific">Oikopleura dioica</name>
    <name type="common">Tunicate</name>
    <dbReference type="NCBI Taxonomy" id="34765"/>
    <lineage>
        <taxon>Eukaryota</taxon>
        <taxon>Metazoa</taxon>
        <taxon>Chordata</taxon>
        <taxon>Tunicata</taxon>
        <taxon>Appendicularia</taxon>
        <taxon>Copelata</taxon>
        <taxon>Oikopleuridae</taxon>
        <taxon>Oikopleura</taxon>
    </lineage>
</organism>
<evidence type="ECO:0000256" key="4">
    <source>
        <dbReference type="ARBA" id="ARBA00022884"/>
    </source>
</evidence>
<evidence type="ECO:0000256" key="1">
    <source>
        <dbReference type="ARBA" id="ARBA00022603"/>
    </source>
</evidence>
<evidence type="ECO:0000313" key="5">
    <source>
        <dbReference type="EMBL" id="CBY38199.1"/>
    </source>
</evidence>
<dbReference type="SUPFAM" id="SSF53335">
    <property type="entry name" value="S-adenosyl-L-methionine-dependent methyltransferases"/>
    <property type="match status" value="1"/>
</dbReference>
<proteinExistence type="predicted"/>
<dbReference type="GO" id="GO:0006391">
    <property type="term" value="P:transcription initiation at mitochondrial promoter"/>
    <property type="evidence" value="ECO:0007669"/>
    <property type="project" value="TreeGrafter"/>
</dbReference>
<dbReference type="AlphaFoldDB" id="E4YRV7"/>
<gene>
    <name evidence="5" type="ORF">GSOID_T00031710001</name>
</gene>
<dbReference type="GO" id="GO:0000179">
    <property type="term" value="F:rRNA (adenine-N6,N6-)-dimethyltransferase activity"/>
    <property type="evidence" value="ECO:0007669"/>
    <property type="project" value="TreeGrafter"/>
</dbReference>
<keyword evidence="3" id="KW-0949">S-adenosyl-L-methionine</keyword>
<dbReference type="GO" id="GO:0005759">
    <property type="term" value="C:mitochondrial matrix"/>
    <property type="evidence" value="ECO:0007669"/>
    <property type="project" value="TreeGrafter"/>
</dbReference>
<keyword evidence="4" id="KW-0694">RNA-binding</keyword>
<dbReference type="GO" id="GO:0034246">
    <property type="term" value="F:mitochondrial transcription factor activity"/>
    <property type="evidence" value="ECO:0007669"/>
    <property type="project" value="TreeGrafter"/>
</dbReference>
<protein>
    <recommendedName>
        <fullName evidence="6">rRNA adenine N(6)-methyltransferase</fullName>
    </recommendedName>
</protein>
<dbReference type="Proteomes" id="UP000011014">
    <property type="component" value="Unassembled WGS sequence"/>
</dbReference>
<dbReference type="EMBL" id="FN655157">
    <property type="protein sequence ID" value="CBY38199.1"/>
    <property type="molecule type" value="Genomic_DNA"/>
</dbReference>
<evidence type="ECO:0000256" key="2">
    <source>
        <dbReference type="ARBA" id="ARBA00022679"/>
    </source>
</evidence>
<reference evidence="5" key="1">
    <citation type="journal article" date="2010" name="Science">
        <title>Plasticity of animal genome architecture unmasked by rapid evolution of a pelagic tunicate.</title>
        <authorList>
            <person name="Denoeud F."/>
            <person name="Henriet S."/>
            <person name="Mungpakdee S."/>
            <person name="Aury J.M."/>
            <person name="Da Silva C."/>
            <person name="Brinkmann H."/>
            <person name="Mikhaleva J."/>
            <person name="Olsen L.C."/>
            <person name="Jubin C."/>
            <person name="Canestro C."/>
            <person name="Bouquet J.M."/>
            <person name="Danks G."/>
            <person name="Poulain J."/>
            <person name="Campsteijn C."/>
            <person name="Adamski M."/>
            <person name="Cross I."/>
            <person name="Yadetie F."/>
            <person name="Muffato M."/>
            <person name="Louis A."/>
            <person name="Butcher S."/>
            <person name="Tsagkogeorga G."/>
            <person name="Konrad A."/>
            <person name="Singh S."/>
            <person name="Jensen M.F."/>
            <person name="Cong E.H."/>
            <person name="Eikeseth-Otteraa H."/>
            <person name="Noel B."/>
            <person name="Anthouard V."/>
            <person name="Porcel B.M."/>
            <person name="Kachouri-Lafond R."/>
            <person name="Nishino A."/>
            <person name="Ugolini M."/>
            <person name="Chourrout P."/>
            <person name="Nishida H."/>
            <person name="Aasland R."/>
            <person name="Huzurbazar S."/>
            <person name="Westhof E."/>
            <person name="Delsuc F."/>
            <person name="Lehrach H."/>
            <person name="Reinhardt R."/>
            <person name="Weissenbach J."/>
            <person name="Roy S.W."/>
            <person name="Artiguenave F."/>
            <person name="Postlethwait J.H."/>
            <person name="Manak J.R."/>
            <person name="Thompson E.M."/>
            <person name="Jaillon O."/>
            <person name="Du Pasquier L."/>
            <person name="Boudinot P."/>
            <person name="Liberles D.A."/>
            <person name="Volff J.N."/>
            <person name="Philippe H."/>
            <person name="Lenhard B."/>
            <person name="Roest Crollius H."/>
            <person name="Wincker P."/>
            <person name="Chourrout D."/>
        </authorList>
    </citation>
    <scope>NUCLEOTIDE SEQUENCE [LARGE SCALE GENOMIC DNA]</scope>
</reference>
<name>E4YRV7_OIKDI</name>
<dbReference type="PANTHER" id="PTHR11727">
    <property type="entry name" value="DIMETHYLADENOSINE TRANSFERASE"/>
    <property type="match status" value="1"/>
</dbReference>